<feature type="region of interest" description="Disordered" evidence="1">
    <location>
        <begin position="978"/>
        <end position="1064"/>
    </location>
</feature>
<evidence type="ECO:0000313" key="3">
    <source>
        <dbReference type="Proteomes" id="UP000002630"/>
    </source>
</evidence>
<feature type="compositionally biased region" description="Basic and acidic residues" evidence="1">
    <location>
        <begin position="1220"/>
        <end position="1229"/>
    </location>
</feature>
<feature type="region of interest" description="Disordered" evidence="1">
    <location>
        <begin position="1123"/>
        <end position="1202"/>
    </location>
</feature>
<proteinExistence type="predicted"/>
<feature type="region of interest" description="Disordered" evidence="1">
    <location>
        <begin position="193"/>
        <end position="246"/>
    </location>
</feature>
<organism evidence="2 3">
    <name type="scientific">Ectocarpus siliculosus</name>
    <name type="common">Brown alga</name>
    <name type="synonym">Conferva siliculosa</name>
    <dbReference type="NCBI Taxonomy" id="2880"/>
    <lineage>
        <taxon>Eukaryota</taxon>
        <taxon>Sar</taxon>
        <taxon>Stramenopiles</taxon>
        <taxon>Ochrophyta</taxon>
        <taxon>PX clade</taxon>
        <taxon>Phaeophyceae</taxon>
        <taxon>Ectocarpales</taxon>
        <taxon>Ectocarpaceae</taxon>
        <taxon>Ectocarpus</taxon>
    </lineage>
</organism>
<dbReference type="EMBL" id="FN648741">
    <property type="protein sequence ID" value="CBN77383.1"/>
    <property type="molecule type" value="Genomic_DNA"/>
</dbReference>
<evidence type="ECO:0000256" key="1">
    <source>
        <dbReference type="SAM" id="MobiDB-lite"/>
    </source>
</evidence>
<feature type="compositionally biased region" description="Low complexity" evidence="1">
    <location>
        <begin position="1265"/>
        <end position="1284"/>
    </location>
</feature>
<feature type="region of interest" description="Disordered" evidence="1">
    <location>
        <begin position="1400"/>
        <end position="1429"/>
    </location>
</feature>
<feature type="region of interest" description="Disordered" evidence="1">
    <location>
        <begin position="1327"/>
        <end position="1386"/>
    </location>
</feature>
<feature type="region of interest" description="Disordered" evidence="1">
    <location>
        <begin position="1"/>
        <end position="59"/>
    </location>
</feature>
<feature type="compositionally biased region" description="Gly residues" evidence="1">
    <location>
        <begin position="608"/>
        <end position="623"/>
    </location>
</feature>
<feature type="region of interest" description="Disordered" evidence="1">
    <location>
        <begin position="85"/>
        <end position="110"/>
    </location>
</feature>
<feature type="compositionally biased region" description="Low complexity" evidence="1">
    <location>
        <begin position="224"/>
        <end position="239"/>
    </location>
</feature>
<feature type="compositionally biased region" description="Polar residues" evidence="1">
    <location>
        <begin position="1401"/>
        <end position="1417"/>
    </location>
</feature>
<dbReference type="InParanoid" id="D8LPS8"/>
<feature type="region of interest" description="Disordered" evidence="1">
    <location>
        <begin position="655"/>
        <end position="678"/>
    </location>
</feature>
<gene>
    <name evidence="2" type="ORF">Esi_0053_0077</name>
</gene>
<reference evidence="2 3" key="1">
    <citation type="journal article" date="2010" name="Nature">
        <title>The Ectocarpus genome and the independent evolution of multicellularity in brown algae.</title>
        <authorList>
            <person name="Cock J.M."/>
            <person name="Sterck L."/>
            <person name="Rouze P."/>
            <person name="Scornet D."/>
            <person name="Allen A.E."/>
            <person name="Amoutzias G."/>
            <person name="Anthouard V."/>
            <person name="Artiguenave F."/>
            <person name="Aury J.M."/>
            <person name="Badger J.H."/>
            <person name="Beszteri B."/>
            <person name="Billiau K."/>
            <person name="Bonnet E."/>
            <person name="Bothwell J.H."/>
            <person name="Bowler C."/>
            <person name="Boyen C."/>
            <person name="Brownlee C."/>
            <person name="Carrano C.J."/>
            <person name="Charrier B."/>
            <person name="Cho G.Y."/>
            <person name="Coelho S.M."/>
            <person name="Collen J."/>
            <person name="Corre E."/>
            <person name="Da Silva C."/>
            <person name="Delage L."/>
            <person name="Delaroque N."/>
            <person name="Dittami S.M."/>
            <person name="Doulbeau S."/>
            <person name="Elias M."/>
            <person name="Farnham G."/>
            <person name="Gachon C.M."/>
            <person name="Gschloessl B."/>
            <person name="Heesch S."/>
            <person name="Jabbari K."/>
            <person name="Jubin C."/>
            <person name="Kawai H."/>
            <person name="Kimura K."/>
            <person name="Kloareg B."/>
            <person name="Kupper F.C."/>
            <person name="Lang D."/>
            <person name="Le Bail A."/>
            <person name="Leblanc C."/>
            <person name="Lerouge P."/>
            <person name="Lohr M."/>
            <person name="Lopez P.J."/>
            <person name="Martens C."/>
            <person name="Maumus F."/>
            <person name="Michel G."/>
            <person name="Miranda-Saavedra D."/>
            <person name="Morales J."/>
            <person name="Moreau H."/>
            <person name="Motomura T."/>
            <person name="Nagasato C."/>
            <person name="Napoli C.A."/>
            <person name="Nelson D.R."/>
            <person name="Nyvall-Collen P."/>
            <person name="Peters A.F."/>
            <person name="Pommier C."/>
            <person name="Potin P."/>
            <person name="Poulain J."/>
            <person name="Quesneville H."/>
            <person name="Read B."/>
            <person name="Rensing S.A."/>
            <person name="Ritter A."/>
            <person name="Rousvoal S."/>
            <person name="Samanta M."/>
            <person name="Samson G."/>
            <person name="Schroeder D.C."/>
            <person name="Segurens B."/>
            <person name="Strittmatter M."/>
            <person name="Tonon T."/>
            <person name="Tregear J.W."/>
            <person name="Valentin K."/>
            <person name="von Dassow P."/>
            <person name="Yamagishi T."/>
            <person name="Van de Peer Y."/>
            <person name="Wincker P."/>
        </authorList>
    </citation>
    <scope>NUCLEOTIDE SEQUENCE [LARGE SCALE GENOMIC DNA]</scope>
    <source>
        <strain evidence="3">Ec32 / CCAP1310/4</strain>
    </source>
</reference>
<dbReference type="Proteomes" id="UP000002630">
    <property type="component" value="Linkage Group LG13"/>
</dbReference>
<feature type="compositionally biased region" description="Polar residues" evidence="1">
    <location>
        <begin position="1139"/>
        <end position="1149"/>
    </location>
</feature>
<feature type="compositionally biased region" description="Polar residues" evidence="1">
    <location>
        <begin position="211"/>
        <end position="223"/>
    </location>
</feature>
<feature type="region of interest" description="Disordered" evidence="1">
    <location>
        <begin position="446"/>
        <end position="510"/>
    </location>
</feature>
<evidence type="ECO:0000313" key="2">
    <source>
        <dbReference type="EMBL" id="CBN77383.1"/>
    </source>
</evidence>
<feature type="compositionally biased region" description="Gly residues" evidence="1">
    <location>
        <begin position="193"/>
        <end position="203"/>
    </location>
</feature>
<feature type="compositionally biased region" description="Low complexity" evidence="1">
    <location>
        <begin position="995"/>
        <end position="1004"/>
    </location>
</feature>
<keyword evidence="3" id="KW-1185">Reference proteome</keyword>
<accession>D8LPS8</accession>
<feature type="compositionally biased region" description="Low complexity" evidence="1">
    <location>
        <begin position="1327"/>
        <end position="1339"/>
    </location>
</feature>
<dbReference type="EMBL" id="FN649738">
    <property type="protein sequence ID" value="CBN77383.1"/>
    <property type="molecule type" value="Genomic_DNA"/>
</dbReference>
<feature type="compositionally biased region" description="Low complexity" evidence="1">
    <location>
        <begin position="488"/>
        <end position="500"/>
    </location>
</feature>
<feature type="compositionally biased region" description="Basic and acidic residues" evidence="1">
    <location>
        <begin position="1029"/>
        <end position="1046"/>
    </location>
</feature>
<feature type="region of interest" description="Disordered" evidence="1">
    <location>
        <begin position="885"/>
        <end position="929"/>
    </location>
</feature>
<protein>
    <submittedName>
        <fullName evidence="2">Uncharacterized protein</fullName>
    </submittedName>
</protein>
<dbReference type="OrthoDB" id="10582178at2759"/>
<name>D8LPS8_ECTSI</name>
<feature type="compositionally biased region" description="Gly residues" evidence="1">
    <location>
        <begin position="662"/>
        <end position="672"/>
    </location>
</feature>
<sequence>MRWGHSLHTVTREAMEEPWRGDPTRRGRGPAALVTVRHPERKHGRERHQGGRQGGKGSTLLRTAPEVLPDAAAAAAAMKLSVAPAHGGVGDTATGQPVSREMKGSAGTAKVAGRVVTGKGRAGCGSRVARLGSALDNVETRADEARGRSGRGVRASSGQRLNLPCTKRHVKIVRAITVGDASAAAGNGVGGVGGGGGTRGTNGSGPYPCTPKSSSGGKQVNTISPSPALSQATATAATAAPPPSPVSAGVGTAVAVAPIEGAVSLRTVGKTVAFLANLASPSAAGRDGDGGVFGGGGKTAGVSGTGSAYGPRQCWYSAAAAKQISDEAHEGQDSAEEEGQAALELERRLHAPPAIQFVTETRRGGFNKGSTITYGSTITLQAFHGGILCFNNKGKAQASALGAQPNALLTVWNLQDLQSKGPVRYGDVLLLQMGRHEVMGSSLIMHKEPETPGSTHSSKRSGGVGSQASAGGVTGEQQTEDATRNRTSAGSRAGPSKSSSGGSGGSAGGGVGAAVGNPVAVPFRGKNMDKAKHTGRWVIFHKDDPEATQGSEVCHLDRVVLMQTWLSLASDRPADACLKQCGSVDDHCSRQQHQSRSSTAGRERSDGGVSGRGGGGRTGARGDGAGEQRGSRQDVVVAKSVFAVRPECGWVISGVEDSGSGKRTGGGGGAGGRSSSATLLEGAATRQLRRSKSARLITATSVILQMRSNGQSIVRRAQEIFDETQRRRLACLRQKLLRTFRRERSRNWLPKRGGDRQLSIVYGPSSPWGKREALRLQREQHKQFEKVTAKAKIVGDIRNPTPFEVTRAENGALATEAKVKQEVWDALLKRYGYQEVTDMLALMHSASVIRRAVRAMRQRKWTRKMAKIDPEMVEKVERLRKIQEQRKAKMNGGGVSATSSGRGVDSAPSVTNGEDEPRDDHAIAATGPASAGTAGAAAAAAVAAPSAPASVTATADRGAQRPSRPYEALLAGSLEKFEGDHRHGHGGGDGGGSGDATAKASGGSLTRGARGGRPLSSGGKPRFNTIGGRGKDAEREESCREKERQTRAKARPKTAGEGSGGVQGVLARMGGYEKSVFREFGGDGRGGAVDQQLSRDVVLLEDLRGTLTQVMAWDLTQGGAGTDPAAAGSVAAGHGTGGNTQEKGVSPDSSLVDESPVAKNHHAASRLSGVAAVKTNGKDRRASASSSGLEVSERNVGGAGDENLVEHVPVTLAGHHVDGSDEFLRHTGEDPGASPTATRQRSACPRGRRVVGGGGSGAAEDANWSASTSDDAGSTSTAASAASARSCKRRTPPAPLTDDERMSMLQHIRPSVFGEPTAFSQRRRAAVTAARPRSAAAGAVEHSGHRRGIPGGNHHQPPRASTARRTSRRGESDSVYRGSGIGAPKHRGILVHDGWVAGQGEPSSCAFSTSTGATPASESRPRSLTCRRL</sequence>
<feature type="compositionally biased region" description="Gly residues" evidence="1">
    <location>
        <begin position="501"/>
        <end position="510"/>
    </location>
</feature>
<dbReference type="eggNOG" id="ENOG502SVXF">
    <property type="taxonomic scope" value="Eukaryota"/>
</dbReference>
<feature type="compositionally biased region" description="Basic and acidic residues" evidence="1">
    <location>
        <begin position="10"/>
        <end position="25"/>
    </location>
</feature>
<feature type="region of interest" description="Disordered" evidence="1">
    <location>
        <begin position="584"/>
        <end position="632"/>
    </location>
</feature>
<feature type="region of interest" description="Disordered" evidence="1">
    <location>
        <begin position="1220"/>
        <end position="1300"/>
    </location>
</feature>